<dbReference type="Proteomes" id="UP001374599">
    <property type="component" value="Unassembled WGS sequence"/>
</dbReference>
<keyword evidence="2" id="KW-1185">Reference proteome</keyword>
<evidence type="ECO:0000313" key="2">
    <source>
        <dbReference type="Proteomes" id="UP001374599"/>
    </source>
</evidence>
<proteinExistence type="predicted"/>
<gene>
    <name evidence="1" type="ORF">AN2V17_16960</name>
</gene>
<protein>
    <submittedName>
        <fullName evidence="1">Uncharacterized protein</fullName>
    </submittedName>
</protein>
<evidence type="ECO:0000313" key="1">
    <source>
        <dbReference type="EMBL" id="GMQ62464.1"/>
    </source>
</evidence>
<comment type="caution">
    <text evidence="1">The sequence shown here is derived from an EMBL/GenBank/DDBJ whole genome shotgun (WGS) entry which is preliminary data.</text>
</comment>
<accession>A0ACB5UHP4</accession>
<organism evidence="1 2">
    <name type="scientific">Vallitalea maricola</name>
    <dbReference type="NCBI Taxonomy" id="3074433"/>
    <lineage>
        <taxon>Bacteria</taxon>
        <taxon>Bacillati</taxon>
        <taxon>Bacillota</taxon>
        <taxon>Clostridia</taxon>
        <taxon>Lachnospirales</taxon>
        <taxon>Vallitaleaceae</taxon>
        <taxon>Vallitalea</taxon>
    </lineage>
</organism>
<sequence>MLRKITCIILVFAALIVANDVEKMIVNGEEKLLTTFNEVNFTLCETDLNMWGEYSKSYMTKSEMEKLALEVVNKLGLEPEYNEDYNSKEFKKVYSINKKTKEADTTIKVVEIIEEVANNGLKVENYIVINIVLNDKCGSILYFRDKITEIFQEMNMDARDNLTITSKHKGKLDESKAKEIVKQIANKMSCQVKDSFKTENIYSIYGYSRYIDEHIITEGEKINVDLALTYNELEDMTYLYAAIPVITIDY</sequence>
<name>A0ACB5UHP4_9FIRM</name>
<dbReference type="EMBL" id="BTPU01000025">
    <property type="protein sequence ID" value="GMQ62464.1"/>
    <property type="molecule type" value="Genomic_DNA"/>
</dbReference>
<reference evidence="1" key="1">
    <citation type="submission" date="2023-09" db="EMBL/GenBank/DDBJ databases">
        <title>Vallitalea sediminicola and Vallitalea maricola sp. nov., anaerobic bacteria isolated from marine sediment.</title>
        <authorList>
            <person name="Hirano S."/>
            <person name="Maeda A."/>
            <person name="Terahara T."/>
            <person name="Mori K."/>
            <person name="Hamada M."/>
            <person name="Matsumoto R."/>
            <person name="Kobayashi T."/>
        </authorList>
    </citation>
    <scope>NUCLEOTIDE SEQUENCE</scope>
    <source>
        <strain evidence="1">AN17-2</strain>
    </source>
</reference>